<reference evidence="1 2" key="1">
    <citation type="journal article" date="2023" name="Plants (Basel)">
        <title>Bridging the Gap: Combining Genomics and Transcriptomics Approaches to Understand Stylosanthes scabra, an Orphan Legume from the Brazilian Caatinga.</title>
        <authorList>
            <person name="Ferreira-Neto J.R.C."/>
            <person name="da Silva M.D."/>
            <person name="Binneck E."/>
            <person name="de Melo N.F."/>
            <person name="da Silva R.H."/>
            <person name="de Melo A.L.T.M."/>
            <person name="Pandolfi V."/>
            <person name="Bustamante F.O."/>
            <person name="Brasileiro-Vidal A.C."/>
            <person name="Benko-Iseppon A.M."/>
        </authorList>
    </citation>
    <scope>NUCLEOTIDE SEQUENCE [LARGE SCALE GENOMIC DNA]</scope>
    <source>
        <tissue evidence="1">Leaves</tissue>
    </source>
</reference>
<evidence type="ECO:0000313" key="1">
    <source>
        <dbReference type="EMBL" id="MED6220132.1"/>
    </source>
</evidence>
<dbReference type="EMBL" id="JASCZI010272095">
    <property type="protein sequence ID" value="MED6220132.1"/>
    <property type="molecule type" value="Genomic_DNA"/>
</dbReference>
<comment type="caution">
    <text evidence="1">The sequence shown here is derived from an EMBL/GenBank/DDBJ whole genome shotgun (WGS) entry which is preliminary data.</text>
</comment>
<gene>
    <name evidence="1" type="ORF">PIB30_041903</name>
</gene>
<dbReference type="Proteomes" id="UP001341840">
    <property type="component" value="Unassembled WGS sequence"/>
</dbReference>
<proteinExistence type="predicted"/>
<evidence type="ECO:0000313" key="2">
    <source>
        <dbReference type="Proteomes" id="UP001341840"/>
    </source>
</evidence>
<sequence>MQDLMVDLDKVTTTMEGNSMVIDRPNVKGPQANLSNVLATLATVRDPNWYLDSSATHQMISDQHNLTEKDGYEGTDEVIIGNCTGN</sequence>
<organism evidence="1 2">
    <name type="scientific">Stylosanthes scabra</name>
    <dbReference type="NCBI Taxonomy" id="79078"/>
    <lineage>
        <taxon>Eukaryota</taxon>
        <taxon>Viridiplantae</taxon>
        <taxon>Streptophyta</taxon>
        <taxon>Embryophyta</taxon>
        <taxon>Tracheophyta</taxon>
        <taxon>Spermatophyta</taxon>
        <taxon>Magnoliopsida</taxon>
        <taxon>eudicotyledons</taxon>
        <taxon>Gunneridae</taxon>
        <taxon>Pentapetalae</taxon>
        <taxon>rosids</taxon>
        <taxon>fabids</taxon>
        <taxon>Fabales</taxon>
        <taxon>Fabaceae</taxon>
        <taxon>Papilionoideae</taxon>
        <taxon>50 kb inversion clade</taxon>
        <taxon>dalbergioids sensu lato</taxon>
        <taxon>Dalbergieae</taxon>
        <taxon>Pterocarpus clade</taxon>
        <taxon>Stylosanthes</taxon>
    </lineage>
</organism>
<keyword evidence="2" id="KW-1185">Reference proteome</keyword>
<accession>A0ABU6ZDU3</accession>
<protein>
    <submittedName>
        <fullName evidence="1">Uncharacterized protein</fullName>
    </submittedName>
</protein>
<name>A0ABU6ZDU3_9FABA</name>